<feature type="signal peptide" evidence="14">
    <location>
        <begin position="1"/>
        <end position="16"/>
    </location>
</feature>
<evidence type="ECO:0000256" key="14">
    <source>
        <dbReference type="SAM" id="SignalP"/>
    </source>
</evidence>
<dbReference type="PROSITE" id="PS51004">
    <property type="entry name" value="SEMA"/>
    <property type="match status" value="1"/>
</dbReference>
<dbReference type="InterPro" id="IPR015943">
    <property type="entry name" value="WD40/YVTN_repeat-like_dom_sf"/>
</dbReference>
<dbReference type="PANTHER" id="PTHR11036:SF85">
    <property type="entry name" value="SI:CH211-113G11.6 ISOFORM X1"/>
    <property type="match status" value="1"/>
</dbReference>
<keyword evidence="10" id="KW-0325">Glycoprotein</keyword>
<evidence type="ECO:0000256" key="5">
    <source>
        <dbReference type="ARBA" id="ARBA00022782"/>
    </source>
</evidence>
<dbReference type="GO" id="GO:0001755">
    <property type="term" value="P:neural crest cell migration"/>
    <property type="evidence" value="ECO:0007669"/>
    <property type="project" value="TreeGrafter"/>
</dbReference>
<dbReference type="RefSeq" id="XP_033779257.1">
    <property type="nucleotide sequence ID" value="XM_033923366.1"/>
</dbReference>
<dbReference type="InterPro" id="IPR036352">
    <property type="entry name" value="Semap_dom_sf"/>
</dbReference>
<feature type="domain" description="Ig-like" evidence="15">
    <location>
        <begin position="510"/>
        <end position="600"/>
    </location>
</feature>
<dbReference type="SMART" id="SM00423">
    <property type="entry name" value="PSI"/>
    <property type="match status" value="1"/>
</dbReference>
<keyword evidence="4 13" id="KW-0812">Transmembrane</keyword>
<dbReference type="Proteomes" id="UP000515159">
    <property type="component" value="Chromosome 16"/>
</dbReference>
<dbReference type="OrthoDB" id="9945363at2759"/>
<dbReference type="GO" id="GO:0007411">
    <property type="term" value="P:axon guidance"/>
    <property type="evidence" value="ECO:0007669"/>
    <property type="project" value="TreeGrafter"/>
</dbReference>
<dbReference type="InParanoid" id="A0A6P8NSF6"/>
<dbReference type="GO" id="GO:0030335">
    <property type="term" value="P:positive regulation of cell migration"/>
    <property type="evidence" value="ECO:0007669"/>
    <property type="project" value="TreeGrafter"/>
</dbReference>
<evidence type="ECO:0000256" key="7">
    <source>
        <dbReference type="ARBA" id="ARBA00022989"/>
    </source>
</evidence>
<dbReference type="Gene3D" id="2.60.40.10">
    <property type="entry name" value="Immunoglobulins"/>
    <property type="match status" value="1"/>
</dbReference>
<evidence type="ECO:0000256" key="8">
    <source>
        <dbReference type="ARBA" id="ARBA00023136"/>
    </source>
</evidence>
<dbReference type="PROSITE" id="PS50835">
    <property type="entry name" value="IG_LIKE"/>
    <property type="match status" value="1"/>
</dbReference>
<dbReference type="SMART" id="SM00630">
    <property type="entry name" value="Sema"/>
    <property type="match status" value="1"/>
</dbReference>
<dbReference type="Pfam" id="PF01437">
    <property type="entry name" value="PSI"/>
    <property type="match status" value="1"/>
</dbReference>
<dbReference type="FunFam" id="2.60.40.10:FF:001170">
    <property type="entry name" value="Sema domain, immunoglobulin domain (Ig), short basic domain, secreted, (Semaphorin) 3F"/>
    <property type="match status" value="1"/>
</dbReference>
<evidence type="ECO:0000259" key="16">
    <source>
        <dbReference type="PROSITE" id="PS51004"/>
    </source>
</evidence>
<dbReference type="FunFam" id="3.30.1680.10:FF:000016">
    <property type="entry name" value="Putative Semaphorin-6B"/>
    <property type="match status" value="1"/>
</dbReference>
<dbReference type="InterPro" id="IPR027231">
    <property type="entry name" value="Semaphorin"/>
</dbReference>
<feature type="domain" description="Sema" evidence="16">
    <location>
        <begin position="21"/>
        <end position="460"/>
    </location>
</feature>
<evidence type="ECO:0000256" key="11">
    <source>
        <dbReference type="ARBA" id="ARBA00074143"/>
    </source>
</evidence>
<dbReference type="PANTHER" id="PTHR11036">
    <property type="entry name" value="SEMAPHORIN"/>
    <property type="match status" value="1"/>
</dbReference>
<evidence type="ECO:0000313" key="17">
    <source>
        <dbReference type="Proteomes" id="UP000515159"/>
    </source>
</evidence>
<evidence type="ECO:0000256" key="13">
    <source>
        <dbReference type="SAM" id="Phobius"/>
    </source>
</evidence>
<keyword evidence="7 13" id="KW-1133">Transmembrane helix</keyword>
<evidence type="ECO:0000256" key="10">
    <source>
        <dbReference type="ARBA" id="ARBA00023180"/>
    </source>
</evidence>
<dbReference type="InterPro" id="IPR007110">
    <property type="entry name" value="Ig-like_dom"/>
</dbReference>
<dbReference type="KEGG" id="gsh:117349772"/>
<dbReference type="GO" id="GO:0005886">
    <property type="term" value="C:plasma membrane"/>
    <property type="evidence" value="ECO:0007669"/>
    <property type="project" value="TreeGrafter"/>
</dbReference>
<dbReference type="Gene3D" id="3.30.1680.10">
    <property type="entry name" value="ligand-binding face of the semaphorins, domain 2"/>
    <property type="match status" value="1"/>
</dbReference>
<dbReference type="AlphaFoldDB" id="A0A6P8NSF6"/>
<dbReference type="Gene3D" id="2.130.10.10">
    <property type="entry name" value="YVTN repeat-like/Quinoprotein amine dehydrogenase"/>
    <property type="match status" value="1"/>
</dbReference>
<comment type="caution">
    <text evidence="12">Lacks conserved residue(s) required for the propagation of feature annotation.</text>
</comment>
<keyword evidence="14" id="KW-0732">Signal</keyword>
<gene>
    <name evidence="18" type="primary">LOC117349772</name>
</gene>
<sequence>METLFFLLSALPLVCGQKIPRLKLLQADYPGLTFERAENHSVLFHDEGCTKAYIGGRGVLYVLTISDHHVSHNKILLNVDEKALKTCKLRYPAAQDDCDNYIRVIQRINSTNLIICGTNAESPKCWFLTKGSKEPQSNLGQPVSGDRIAPALPSQPAVTLAVEGELYSALSQDRSVFQRSFGQKKLVKTEEKWLGRAEFIGMALLPEKDKSIEEIYVFYNEVNRTAELDKEPIKARLGRVCKVDEGGKNFLVDFWTTFLKARLICGSPSDFQYFNKLEDAFVLAGDSESRGTMFGVFSNIWGSTAVCAYSMDRIKQAFATSKLKGFQSPMTGSRPGKCVPQVTTNTLPKNVLSAIKEHPEIEDNIYPEGNRPLYVLPPDQTYTRIIADHVWDFSNNPHTVLFLGTDKGKIHKVLYSNGQASILAELSPFLKAAPVSTMALDSSTGYLYVGSTLQVIRMPLADCEQYGETCRKCVLARDPYCGWDSTNKRCSAISQGGNDTNSNLLQSLDPQNVTVCEKAAARLSQENVKMVSVDRAGYIYLPCPVRSQHASYTWWRDGSKKYPCVVEGGSCTLRFNKDTPVHDGIFRCSATEEGVEEEITAYKVVMHSSGGIPRLSLPTIAAIFLLAITFVCM</sequence>
<proteinExistence type="inferred from homology"/>
<dbReference type="GeneID" id="117349772"/>
<keyword evidence="8 13" id="KW-0472">Membrane</keyword>
<organism evidence="17 18">
    <name type="scientific">Geotrypetes seraphini</name>
    <name type="common">Gaboon caecilian</name>
    <name type="synonym">Caecilia seraphini</name>
    <dbReference type="NCBI Taxonomy" id="260995"/>
    <lineage>
        <taxon>Eukaryota</taxon>
        <taxon>Metazoa</taxon>
        <taxon>Chordata</taxon>
        <taxon>Craniata</taxon>
        <taxon>Vertebrata</taxon>
        <taxon>Euteleostomi</taxon>
        <taxon>Amphibia</taxon>
        <taxon>Gymnophiona</taxon>
        <taxon>Geotrypetes</taxon>
    </lineage>
</organism>
<dbReference type="SUPFAM" id="SSF103575">
    <property type="entry name" value="Plexin repeat"/>
    <property type="match status" value="1"/>
</dbReference>
<keyword evidence="6" id="KW-0524">Neurogenesis</keyword>
<comment type="similarity">
    <text evidence="2">Belongs to the semaphorin family.</text>
</comment>
<evidence type="ECO:0000256" key="9">
    <source>
        <dbReference type="ARBA" id="ARBA00023157"/>
    </source>
</evidence>
<keyword evidence="9" id="KW-1015">Disulfide bond</keyword>
<dbReference type="GO" id="GO:0030215">
    <property type="term" value="F:semaphorin receptor binding"/>
    <property type="evidence" value="ECO:0007669"/>
    <property type="project" value="InterPro"/>
</dbReference>
<dbReference type="GO" id="GO:0045499">
    <property type="term" value="F:chemorepellent activity"/>
    <property type="evidence" value="ECO:0007669"/>
    <property type="project" value="TreeGrafter"/>
</dbReference>
<keyword evidence="5" id="KW-0221">Differentiation</keyword>
<evidence type="ECO:0000256" key="2">
    <source>
        <dbReference type="ARBA" id="ARBA00009492"/>
    </source>
</evidence>
<dbReference type="GO" id="GO:0071526">
    <property type="term" value="P:semaphorin-plexin signaling pathway"/>
    <property type="evidence" value="ECO:0007669"/>
    <property type="project" value="TreeGrafter"/>
</dbReference>
<dbReference type="InterPro" id="IPR013783">
    <property type="entry name" value="Ig-like_fold"/>
</dbReference>
<name>A0A6P8NSF6_GEOSA</name>
<comment type="subcellular location">
    <subcellularLocation>
        <location evidence="1">Membrane</location>
    </subcellularLocation>
</comment>
<accession>A0A6P8NSF6</accession>
<evidence type="ECO:0000256" key="3">
    <source>
        <dbReference type="ARBA" id="ARBA00022473"/>
    </source>
</evidence>
<protein>
    <recommendedName>
        <fullName evidence="11">Semaphorin-1A</fullName>
    </recommendedName>
</protein>
<keyword evidence="17" id="KW-1185">Reference proteome</keyword>
<evidence type="ECO:0000259" key="15">
    <source>
        <dbReference type="PROSITE" id="PS50835"/>
    </source>
</evidence>
<feature type="transmembrane region" description="Helical" evidence="13">
    <location>
        <begin position="615"/>
        <end position="632"/>
    </location>
</feature>
<dbReference type="SUPFAM" id="SSF101912">
    <property type="entry name" value="Sema domain"/>
    <property type="match status" value="1"/>
</dbReference>
<evidence type="ECO:0000256" key="6">
    <source>
        <dbReference type="ARBA" id="ARBA00022902"/>
    </source>
</evidence>
<dbReference type="InterPro" id="IPR002165">
    <property type="entry name" value="Plexin_repeat"/>
</dbReference>
<dbReference type="InterPro" id="IPR016201">
    <property type="entry name" value="PSI"/>
</dbReference>
<evidence type="ECO:0000313" key="18">
    <source>
        <dbReference type="RefSeq" id="XP_033779257.1"/>
    </source>
</evidence>
<reference evidence="18" key="1">
    <citation type="submission" date="2025-08" db="UniProtKB">
        <authorList>
            <consortium name="RefSeq"/>
        </authorList>
    </citation>
    <scope>IDENTIFICATION</scope>
</reference>
<evidence type="ECO:0000256" key="12">
    <source>
        <dbReference type="PROSITE-ProRule" id="PRU00352"/>
    </source>
</evidence>
<dbReference type="InterPro" id="IPR036179">
    <property type="entry name" value="Ig-like_dom_sf"/>
</dbReference>
<dbReference type="SUPFAM" id="SSF48726">
    <property type="entry name" value="Immunoglobulin"/>
    <property type="match status" value="1"/>
</dbReference>
<dbReference type="Pfam" id="PF01403">
    <property type="entry name" value="Sema"/>
    <property type="match status" value="1"/>
</dbReference>
<evidence type="ECO:0000256" key="4">
    <source>
        <dbReference type="ARBA" id="ARBA00022692"/>
    </source>
</evidence>
<dbReference type="InterPro" id="IPR001627">
    <property type="entry name" value="Semap_dom"/>
</dbReference>
<keyword evidence="3" id="KW-0217">Developmental protein</keyword>
<evidence type="ECO:0000256" key="1">
    <source>
        <dbReference type="ARBA" id="ARBA00004370"/>
    </source>
</evidence>
<feature type="chain" id="PRO_5027642853" description="Semaphorin-1A" evidence="14">
    <location>
        <begin position="17"/>
        <end position="633"/>
    </location>
</feature>